<keyword evidence="1" id="KW-0808">Transferase</keyword>
<dbReference type="InterPro" id="IPR006555">
    <property type="entry name" value="ATP-dep_Helicase_C"/>
</dbReference>
<proteinExistence type="inferred from homology"/>
<dbReference type="GO" id="GO:0005524">
    <property type="term" value="F:ATP binding"/>
    <property type="evidence" value="ECO:0007669"/>
    <property type="project" value="UniProtKB-UniRule"/>
</dbReference>
<evidence type="ECO:0000256" key="6">
    <source>
        <dbReference type="ARBA" id="ARBA00022801"/>
    </source>
</evidence>
<dbReference type="CDD" id="cd06127">
    <property type="entry name" value="DEDDh"/>
    <property type="match status" value="1"/>
</dbReference>
<dbReference type="InterPro" id="IPR006310">
    <property type="entry name" value="DinG"/>
</dbReference>
<dbReference type="SMART" id="SM00487">
    <property type="entry name" value="DEXDc"/>
    <property type="match status" value="1"/>
</dbReference>
<dbReference type="GO" id="GO:0004386">
    <property type="term" value="F:helicase activity"/>
    <property type="evidence" value="ECO:0007669"/>
    <property type="project" value="UniProtKB-KW"/>
</dbReference>
<dbReference type="InterPro" id="IPR013520">
    <property type="entry name" value="Ribonucl_H"/>
</dbReference>
<dbReference type="EC" id="3.1.-.-" evidence="10 11"/>
<dbReference type="InterPro" id="IPR014013">
    <property type="entry name" value="Helic_SF1/SF2_ATP-bd_DinG/Rad3"/>
</dbReference>
<feature type="short sequence motif" description="DEAH box" evidence="10">
    <location>
        <begin position="454"/>
        <end position="457"/>
    </location>
</feature>
<dbReference type="Pfam" id="PF13307">
    <property type="entry name" value="Helicase_C_2"/>
    <property type="match status" value="1"/>
</dbReference>
<dbReference type="InterPro" id="IPR027417">
    <property type="entry name" value="P-loop_NTPase"/>
</dbReference>
<evidence type="ECO:0000256" key="4">
    <source>
        <dbReference type="ARBA" id="ARBA00022722"/>
    </source>
</evidence>
<dbReference type="Pfam" id="PF00270">
    <property type="entry name" value="DEAD"/>
    <property type="match status" value="1"/>
</dbReference>
<dbReference type="HAMAP" id="MF_02206">
    <property type="entry name" value="DinG_exonucl"/>
    <property type="match status" value="1"/>
</dbReference>
<dbReference type="Proteomes" id="UP000000449">
    <property type="component" value="Chromosome"/>
</dbReference>
<keyword evidence="3" id="KW-0235">DNA replication</keyword>
<feature type="binding site" evidence="10">
    <location>
        <begin position="282"/>
        <end position="289"/>
    </location>
    <ligand>
        <name>ATP</name>
        <dbReference type="ChEBI" id="CHEBI:30616"/>
    </ligand>
</feature>
<keyword evidence="8 10" id="KW-0067">ATP-binding</keyword>
<comment type="similarity">
    <text evidence="10 11">Belongs to the helicase family. DinG subfamily. Type 2 sub-subfamily.</text>
</comment>
<dbReference type="GO" id="GO:0005829">
    <property type="term" value="C:cytosol"/>
    <property type="evidence" value="ECO:0007669"/>
    <property type="project" value="TreeGrafter"/>
</dbReference>
<dbReference type="GO" id="GO:0016818">
    <property type="term" value="F:hydrolase activity, acting on acid anhydrides, in phosphorus-containing anhydrides"/>
    <property type="evidence" value="ECO:0007669"/>
    <property type="project" value="InterPro"/>
</dbReference>
<dbReference type="PROSITE" id="PS51193">
    <property type="entry name" value="HELICASE_ATP_BIND_2"/>
    <property type="match status" value="1"/>
</dbReference>
<dbReference type="SUPFAM" id="SSF53098">
    <property type="entry name" value="Ribonuclease H-like"/>
    <property type="match status" value="1"/>
</dbReference>
<dbReference type="HOGENOM" id="CLU_012117_1_2_9"/>
<evidence type="ECO:0000256" key="2">
    <source>
        <dbReference type="ARBA" id="ARBA00022695"/>
    </source>
</evidence>
<dbReference type="Gene3D" id="3.30.420.10">
    <property type="entry name" value="Ribonuclease H-like superfamily/Ribonuclease H"/>
    <property type="match status" value="1"/>
</dbReference>
<evidence type="ECO:0000313" key="13">
    <source>
        <dbReference type="EMBL" id="CAR41463.1"/>
    </source>
</evidence>
<keyword evidence="4 10" id="KW-0540">Nuclease</keyword>
<dbReference type="EMBL" id="AM946015">
    <property type="protein sequence ID" value="CAR41463.1"/>
    <property type="molecule type" value="Genomic_DNA"/>
</dbReference>
<dbReference type="FunFam" id="3.30.420.10:FF:000045">
    <property type="entry name" value="3'-5' exonuclease DinG"/>
    <property type="match status" value="1"/>
</dbReference>
<sequence>MSIKKWYNIVTMIKEFEKKYAVIDLEATNAGSTASIIQVGIVILQGGEIRETFQTDVNPHEPLSEHIKSLTGISDEQLSKAPDFSQVAKTIYDLIHDCIFVAHNVKFDANLLAESLFFEGFELRTPRIDTVELAQVFYPTFEKYNLSVLSSELGLDLSDAHTAIADAIATAKLFLKLQEKISQIPLETLEGLADLSDNLIFETGQMIRDALIEAKPYDERIYEKVNHIVLRRREQVHTPLKLSQDFAINTALLGLDNRPLQNDFAHLVESHFTDQRASFIQAQAGIGKSYGYLLPLIARAEDKQILISVPTKILQDQMMAKELKSIEEAFHVDCHSIKGPANYIKLDRFYQSLQKVDDNRLVNRYKMQLLVWLLETKTGDLDEIKQKQRFAAYFEMINHDGDLLLTSPFSSYDFWQRSYEKAKRASVLLTNHAYFLHRVEDDKAFAKGKIVVFDEAQNLIIQLDQLARKQLNLTQFLQDLQGHIEASPSLLQKRLLEGLSFELEEMANHFYLGKEKEAKHDQIERIQKILSELDSSLFQEIRDIFRHEDGDYWISSEKNDEKRFTYLNSSSKQFTDFKQFLPDTLKTYFISATLHISSQVTLAQLLGYEDYLFATITKEKSQQQLVILDKDMPQINQIDDETYAYEIAERLARLLVLQKPILVLFNSRKHMLMVSDLLDQSHISHLTQEKNGTAYNIKKRFDRGEQKLLLGMGSFWEGVDFFHADRMIEVITRLPFDNPQDLFVKRMNTYLINQGKKPFNDYFLPMTLLKLKQAIGRTMRRENQKSAVLILDNRILTQHYGQFIYDSLHEEFLTTYENFDNSMVEMSQFLI</sequence>
<dbReference type="SMART" id="SM00491">
    <property type="entry name" value="HELICc2"/>
    <property type="match status" value="1"/>
</dbReference>
<keyword evidence="13" id="KW-0347">Helicase</keyword>
<dbReference type="NCBIfam" id="TIGR00573">
    <property type="entry name" value="dnaq"/>
    <property type="match status" value="1"/>
</dbReference>
<dbReference type="GO" id="GO:0045004">
    <property type="term" value="P:DNA replication proofreading"/>
    <property type="evidence" value="ECO:0007669"/>
    <property type="project" value="TreeGrafter"/>
</dbReference>
<evidence type="ECO:0000256" key="10">
    <source>
        <dbReference type="HAMAP-Rule" id="MF_02206"/>
    </source>
</evidence>
<dbReference type="eggNOG" id="COG1199">
    <property type="taxonomic scope" value="Bacteria"/>
</dbReference>
<reference evidence="14" key="1">
    <citation type="journal article" date="2009" name="BMC Genomics">
        <title>Evidence for niche adaptation in the genome of the bovine pathogen Streptococcus uberis.</title>
        <authorList>
            <person name="Ward P.N."/>
            <person name="Holden M.T.G."/>
            <person name="Leigh J.A."/>
            <person name="Lennard N."/>
            <person name="Bignell A."/>
            <person name="Barron A."/>
            <person name="Clark L."/>
            <person name="Quail M.A."/>
            <person name="Woodward J."/>
            <person name="Barrell B.G."/>
            <person name="Egan S.A."/>
            <person name="Field T.R."/>
            <person name="Maskell D."/>
            <person name="Kehoe M."/>
            <person name="Dowson C.G."/>
            <person name="Chanter N."/>
            <person name="Whatmore A.M."/>
            <person name="Bentley S.D."/>
            <person name="Parkhill J."/>
        </authorList>
    </citation>
    <scope>NUCLEOTIDE SEQUENCE [LARGE SCALE GENOMIC DNA]</scope>
    <source>
        <strain evidence="14">ATCC BAA-854 / 0140J</strain>
    </source>
</reference>
<organism evidence="13 14">
    <name type="scientific">Streptococcus uberis (strain ATCC BAA-854 / 0140J)</name>
    <dbReference type="NCBI Taxonomy" id="218495"/>
    <lineage>
        <taxon>Bacteria</taxon>
        <taxon>Bacillati</taxon>
        <taxon>Bacillota</taxon>
        <taxon>Bacilli</taxon>
        <taxon>Lactobacillales</taxon>
        <taxon>Streptococcaceae</taxon>
        <taxon>Streptococcus</taxon>
    </lineage>
</organism>
<keyword evidence="6 10" id="KW-0378">Hydrolase</keyword>
<dbReference type="NCBIfam" id="TIGR01407">
    <property type="entry name" value="dinG_rel"/>
    <property type="match status" value="1"/>
</dbReference>
<evidence type="ECO:0000256" key="11">
    <source>
        <dbReference type="RuleBase" id="RU364106"/>
    </source>
</evidence>
<dbReference type="PANTHER" id="PTHR30231:SF41">
    <property type="entry name" value="DNA POLYMERASE III SUBUNIT EPSILON"/>
    <property type="match status" value="1"/>
</dbReference>
<dbReference type="SMART" id="SM00479">
    <property type="entry name" value="EXOIII"/>
    <property type="match status" value="1"/>
</dbReference>
<dbReference type="Gene3D" id="3.40.50.300">
    <property type="entry name" value="P-loop containing nucleotide triphosphate hydrolases"/>
    <property type="match status" value="2"/>
</dbReference>
<dbReference type="NCBIfam" id="NF005569">
    <property type="entry name" value="PRK07246.1"/>
    <property type="match status" value="1"/>
</dbReference>
<dbReference type="GO" id="GO:0008408">
    <property type="term" value="F:3'-5' exonuclease activity"/>
    <property type="evidence" value="ECO:0007669"/>
    <property type="project" value="UniProtKB-UniRule"/>
</dbReference>
<protein>
    <recommendedName>
        <fullName evidence="10 11">3'-5' exonuclease DinG</fullName>
        <ecNumber evidence="10 11">3.1.-.-</ecNumber>
    </recommendedName>
</protein>
<keyword evidence="14" id="KW-1185">Reference proteome</keyword>
<dbReference type="STRING" id="218495.SUB0627"/>
<evidence type="ECO:0000256" key="8">
    <source>
        <dbReference type="ARBA" id="ARBA00022840"/>
    </source>
</evidence>
<dbReference type="InterPro" id="IPR012337">
    <property type="entry name" value="RNaseH-like_sf"/>
</dbReference>
<comment type="function">
    <text evidence="10 11">3'-5' exonuclease.</text>
</comment>
<dbReference type="eggNOG" id="COG2176">
    <property type="taxonomic scope" value="Bacteria"/>
</dbReference>
<dbReference type="Pfam" id="PF00929">
    <property type="entry name" value="RNase_T"/>
    <property type="match status" value="1"/>
</dbReference>
<evidence type="ECO:0000256" key="7">
    <source>
        <dbReference type="ARBA" id="ARBA00022839"/>
    </source>
</evidence>
<evidence type="ECO:0000256" key="9">
    <source>
        <dbReference type="ARBA" id="ARBA00022932"/>
    </source>
</evidence>
<dbReference type="KEGG" id="sub:SUB0627"/>
<dbReference type="InterPro" id="IPR011545">
    <property type="entry name" value="DEAD/DEAH_box_helicase_dom"/>
</dbReference>
<name>B9DRP2_STRU0</name>
<gene>
    <name evidence="10 11" type="primary">dinG</name>
    <name evidence="13" type="ordered locus">SUB0627</name>
</gene>
<dbReference type="AlphaFoldDB" id="B9DRP2"/>
<evidence type="ECO:0000313" key="14">
    <source>
        <dbReference type="Proteomes" id="UP000000449"/>
    </source>
</evidence>
<dbReference type="InterPro" id="IPR014001">
    <property type="entry name" value="Helicase_ATP-bd"/>
</dbReference>
<evidence type="ECO:0000256" key="1">
    <source>
        <dbReference type="ARBA" id="ARBA00022679"/>
    </source>
</evidence>
<feature type="domain" description="Helicase ATP-binding" evidence="12">
    <location>
        <begin position="247"/>
        <end position="507"/>
    </location>
</feature>
<evidence type="ECO:0000256" key="5">
    <source>
        <dbReference type="ARBA" id="ARBA00022741"/>
    </source>
</evidence>
<dbReference type="GO" id="GO:0003677">
    <property type="term" value="F:DNA binding"/>
    <property type="evidence" value="ECO:0007669"/>
    <property type="project" value="InterPro"/>
</dbReference>
<dbReference type="GO" id="GO:0003887">
    <property type="term" value="F:DNA-directed DNA polymerase activity"/>
    <property type="evidence" value="ECO:0007669"/>
    <property type="project" value="UniProtKB-KW"/>
</dbReference>
<keyword evidence="2" id="KW-0548">Nucleotidyltransferase</keyword>
<evidence type="ECO:0000259" key="12">
    <source>
        <dbReference type="PROSITE" id="PS51193"/>
    </source>
</evidence>
<accession>B9DRP2</accession>
<keyword evidence="7 10" id="KW-0269">Exonuclease</keyword>
<dbReference type="InterPro" id="IPR006054">
    <property type="entry name" value="DnaQ"/>
</dbReference>
<dbReference type="SUPFAM" id="SSF52540">
    <property type="entry name" value="P-loop containing nucleoside triphosphate hydrolases"/>
    <property type="match status" value="1"/>
</dbReference>
<keyword evidence="5 10" id="KW-0547">Nucleotide-binding</keyword>
<dbReference type="PANTHER" id="PTHR30231">
    <property type="entry name" value="DNA POLYMERASE III SUBUNIT EPSILON"/>
    <property type="match status" value="1"/>
</dbReference>
<keyword evidence="9" id="KW-0239">DNA-directed DNA polymerase</keyword>
<dbReference type="InterPro" id="IPR036397">
    <property type="entry name" value="RNaseH_sf"/>
</dbReference>
<evidence type="ECO:0000256" key="3">
    <source>
        <dbReference type="ARBA" id="ARBA00022705"/>
    </source>
</evidence>